<dbReference type="GO" id="GO:0009231">
    <property type="term" value="P:riboflavin biosynthetic process"/>
    <property type="evidence" value="ECO:0007669"/>
    <property type="project" value="InterPro"/>
</dbReference>
<dbReference type="GO" id="GO:0016301">
    <property type="term" value="F:kinase activity"/>
    <property type="evidence" value="ECO:0007669"/>
    <property type="project" value="UniProtKB-KW"/>
</dbReference>
<dbReference type="AlphaFoldDB" id="A0A3D8TM54"/>
<evidence type="ECO:0000259" key="1">
    <source>
        <dbReference type="Pfam" id="PF01872"/>
    </source>
</evidence>
<organism evidence="2 3">
    <name type="scientific">Listeria kieliensis</name>
    <dbReference type="NCBI Taxonomy" id="1621700"/>
    <lineage>
        <taxon>Bacteria</taxon>
        <taxon>Bacillati</taxon>
        <taxon>Bacillota</taxon>
        <taxon>Bacilli</taxon>
        <taxon>Bacillales</taxon>
        <taxon>Listeriaceae</taxon>
        <taxon>Listeria</taxon>
    </lineage>
</organism>
<dbReference type="EMBL" id="LARY01000003">
    <property type="protein sequence ID" value="RDW99611.1"/>
    <property type="molecule type" value="Genomic_DNA"/>
</dbReference>
<feature type="domain" description="Bacterial bifunctional deaminase-reductase C-terminal" evidence="1">
    <location>
        <begin position="100"/>
        <end position="162"/>
    </location>
</feature>
<dbReference type="Gene3D" id="3.40.430.10">
    <property type="entry name" value="Dihydrofolate Reductase, subunit A"/>
    <property type="match status" value="1"/>
</dbReference>
<dbReference type="PANTHER" id="PTHR38011:SF11">
    <property type="entry name" value="2,5-DIAMINO-6-RIBOSYLAMINO-4(3H)-PYRIMIDINONE 5'-PHOSPHATE REDUCTASE"/>
    <property type="match status" value="1"/>
</dbReference>
<reference evidence="3" key="1">
    <citation type="submission" date="2015-04" db="EMBL/GenBank/DDBJ databases">
        <authorList>
            <person name="Schardt J."/>
            <person name="Mueller-Herbst S."/>
            <person name="Scherer S."/>
            <person name="Huptas C."/>
        </authorList>
    </citation>
    <scope>NUCLEOTIDE SEQUENCE [LARGE SCALE GENOMIC DNA]</scope>
    <source>
        <strain evidence="3">Kiel-L1</strain>
    </source>
</reference>
<evidence type="ECO:0000313" key="3">
    <source>
        <dbReference type="Proteomes" id="UP000257055"/>
    </source>
</evidence>
<dbReference type="InterPro" id="IPR024072">
    <property type="entry name" value="DHFR-like_dom_sf"/>
</dbReference>
<keyword evidence="3" id="KW-1185">Reference proteome</keyword>
<dbReference type="InterPro" id="IPR002734">
    <property type="entry name" value="RibDG_C"/>
</dbReference>
<keyword evidence="2" id="KW-0808">Transferase</keyword>
<dbReference type="Proteomes" id="UP000257055">
    <property type="component" value="Unassembled WGS sequence"/>
</dbReference>
<comment type="caution">
    <text evidence="2">The sequence shown here is derived from an EMBL/GenBank/DDBJ whole genome shotgun (WGS) entry which is preliminary data.</text>
</comment>
<proteinExistence type="predicted"/>
<sequence>MTSKRVSLYIAVSLDGYIADELGSVEWLEKIQGEGDSGYEAFFDSVDTVVMGRTTYQQVFSLTDTFPYSKKDVYVFSRSKNEPADEYAAFVSGNVRDWLATIDGANIWLVGGAGLVRQFLKEEAIDKFVLTIAPVILGSGIPLFEADHPHSLKLEEVTRFGEFAQLTYGKLEEE</sequence>
<dbReference type="SUPFAM" id="SSF53597">
    <property type="entry name" value="Dihydrofolate reductase-like"/>
    <property type="match status" value="1"/>
</dbReference>
<protein>
    <submittedName>
        <fullName evidence="2">Diacylglycerol kinase</fullName>
    </submittedName>
</protein>
<name>A0A3D8TM54_9LIST</name>
<dbReference type="RefSeq" id="WP_115753997.1">
    <property type="nucleotide sequence ID" value="NZ_LARY01000003.1"/>
</dbReference>
<dbReference type="Pfam" id="PF01872">
    <property type="entry name" value="RibD_C"/>
    <property type="match status" value="1"/>
</dbReference>
<dbReference type="PANTHER" id="PTHR38011">
    <property type="entry name" value="DIHYDROFOLATE REDUCTASE FAMILY PROTEIN (AFU_ORTHOLOGUE AFUA_8G06820)"/>
    <property type="match status" value="1"/>
</dbReference>
<dbReference type="GO" id="GO:0008703">
    <property type="term" value="F:5-amino-6-(5-phosphoribosylamino)uracil reductase activity"/>
    <property type="evidence" value="ECO:0007669"/>
    <property type="project" value="InterPro"/>
</dbReference>
<accession>A0A3D8TM54</accession>
<evidence type="ECO:0000313" key="2">
    <source>
        <dbReference type="EMBL" id="RDW99611.1"/>
    </source>
</evidence>
<dbReference type="InterPro" id="IPR050765">
    <property type="entry name" value="Riboflavin_Biosynth_HTPR"/>
</dbReference>
<gene>
    <name evidence="2" type="ORF">UR08_12245</name>
</gene>
<keyword evidence="2" id="KW-0418">Kinase</keyword>